<dbReference type="SUPFAM" id="SSF48452">
    <property type="entry name" value="TPR-like"/>
    <property type="match status" value="1"/>
</dbReference>
<feature type="repeat" description="TPR" evidence="1">
    <location>
        <begin position="231"/>
        <end position="264"/>
    </location>
</feature>
<dbReference type="InterPro" id="IPR052384">
    <property type="entry name" value="TMTC_O-mannosyltransferase"/>
</dbReference>
<dbReference type="EMBL" id="CP040749">
    <property type="protein sequence ID" value="QCX39184.1"/>
    <property type="molecule type" value="Genomic_DNA"/>
</dbReference>
<dbReference type="PANTHER" id="PTHR44216:SF3">
    <property type="entry name" value="PROTEIN O-MANNOSYL-TRANSFERASE TMTC2"/>
    <property type="match status" value="1"/>
</dbReference>
<dbReference type="SMART" id="SM00028">
    <property type="entry name" value="TPR"/>
    <property type="match status" value="4"/>
</dbReference>
<evidence type="ECO:0000313" key="3">
    <source>
        <dbReference type="EMBL" id="QCX39184.1"/>
    </source>
</evidence>
<reference evidence="3 4" key="1">
    <citation type="submission" date="2019-05" db="EMBL/GenBank/DDBJ databases">
        <title>Algicella ahnfeltiae gen. nov., sp. nov., a novel marine bacterium of the family Flavobacteriaceae isolated from a red alga.</title>
        <authorList>
            <person name="Nedashkovskaya O.I."/>
            <person name="Kukhlevskiy A.D."/>
            <person name="Kim S.-G."/>
            <person name="Zhukova N.V."/>
            <person name="Mikhailov V.V."/>
        </authorList>
    </citation>
    <scope>NUCLEOTIDE SEQUENCE [LARGE SCALE GENOMIC DNA]</scope>
    <source>
        <strain evidence="3 4">10Alg115</strain>
    </source>
</reference>
<dbReference type="KEGG" id="fbe:FF125_12320"/>
<feature type="chain" id="PRO_5023056194" evidence="2">
    <location>
        <begin position="22"/>
        <end position="423"/>
    </location>
</feature>
<organism evidence="3 4">
    <name type="scientific">Aureibaculum algae</name>
    <dbReference type="NCBI Taxonomy" id="2584122"/>
    <lineage>
        <taxon>Bacteria</taxon>
        <taxon>Pseudomonadati</taxon>
        <taxon>Bacteroidota</taxon>
        <taxon>Flavobacteriia</taxon>
        <taxon>Flavobacteriales</taxon>
        <taxon>Flavobacteriaceae</taxon>
        <taxon>Aureibaculum</taxon>
    </lineage>
</organism>
<keyword evidence="2" id="KW-0732">Signal</keyword>
<dbReference type="Proteomes" id="UP000306229">
    <property type="component" value="Chromosome"/>
</dbReference>
<dbReference type="Gene3D" id="1.25.40.10">
    <property type="entry name" value="Tetratricopeptide repeat domain"/>
    <property type="match status" value="2"/>
</dbReference>
<accession>A0A5B7TV83</accession>
<dbReference type="OrthoDB" id="1149028at2"/>
<dbReference type="PANTHER" id="PTHR44216">
    <property type="entry name" value="PROTEIN O-MANNOSYL-TRANSFERASE TMTC2"/>
    <property type="match status" value="1"/>
</dbReference>
<evidence type="ECO:0000313" key="4">
    <source>
        <dbReference type="Proteomes" id="UP000306229"/>
    </source>
</evidence>
<evidence type="ECO:0000256" key="1">
    <source>
        <dbReference type="PROSITE-ProRule" id="PRU00339"/>
    </source>
</evidence>
<keyword evidence="4" id="KW-1185">Reference proteome</keyword>
<dbReference type="RefSeq" id="WP_138950048.1">
    <property type="nucleotide sequence ID" value="NZ_CP040749.1"/>
</dbReference>
<protein>
    <submittedName>
        <fullName evidence="3">Tetratricopeptide repeat protein</fullName>
    </submittedName>
</protein>
<feature type="signal peptide" evidence="2">
    <location>
        <begin position="1"/>
        <end position="21"/>
    </location>
</feature>
<dbReference type="InterPro" id="IPR019734">
    <property type="entry name" value="TPR_rpt"/>
</dbReference>
<sequence length="423" mass="47516">MKKVVLSMLALSMSMSIFAQKDELKAADKALKGEDLAKAKASIDQAEGLIANADAKLKAKFYFLKAKAYYEIGKKQPALAADAYDVAAKSFTELIDFEKKSGKAKYTAEAQPLLNSLVGDVSNKGIKEYQDKDYTKAKKTLLQTYNLSKKDTVFLEYAATAAYLDKDFDTSLEHFNALKELGYTGIATTYSAINVKTNESENFGSKTEMDLRVKTGEYKDPKSETSESKRADIIKNIALILVEKGETENAIAAVKEARKANPDDSDLIFTEANIQLELGNKDEFAALMKEAIKKDPNNPSLHFNVGVINQEQGRLEEAKANYEKAIELDPNYGDAYLNMGALVLEKDKELVEEMNKNLSNFKKYDEIKAKQLDLYKVALPYFEKAREVKKDNMDVVRTLMSMYENLEMDDKYKEMKALWDASK</sequence>
<name>A0A5B7TV83_9FLAO</name>
<dbReference type="Pfam" id="PF13414">
    <property type="entry name" value="TPR_11"/>
    <property type="match status" value="1"/>
</dbReference>
<gene>
    <name evidence="3" type="ORF">FF125_12320</name>
</gene>
<dbReference type="InterPro" id="IPR011990">
    <property type="entry name" value="TPR-like_helical_dom_sf"/>
</dbReference>
<proteinExistence type="predicted"/>
<dbReference type="PROSITE" id="PS50005">
    <property type="entry name" value="TPR"/>
    <property type="match status" value="2"/>
</dbReference>
<dbReference type="PROSITE" id="PS50293">
    <property type="entry name" value="TPR_REGION"/>
    <property type="match status" value="1"/>
</dbReference>
<feature type="repeat" description="TPR" evidence="1">
    <location>
        <begin position="299"/>
        <end position="332"/>
    </location>
</feature>
<evidence type="ECO:0000256" key="2">
    <source>
        <dbReference type="SAM" id="SignalP"/>
    </source>
</evidence>
<dbReference type="AlphaFoldDB" id="A0A5B7TV83"/>
<keyword evidence="1" id="KW-0802">TPR repeat</keyword>
<dbReference type="Pfam" id="PF14559">
    <property type="entry name" value="TPR_19"/>
    <property type="match status" value="1"/>
</dbReference>